<dbReference type="PANTHER" id="PTHR10241:SF27">
    <property type="entry name" value="TRANSDUCIN_WD40 REPEAT-LIKE SUPERFAMILY PROTEIN"/>
    <property type="match status" value="1"/>
</dbReference>
<reference evidence="1 2" key="1">
    <citation type="journal article" date="2024" name="Plant J.">
        <title>Genome sequences and population genomics reveal climatic adaptation and genomic divergence between two closely related sweetgum species.</title>
        <authorList>
            <person name="Xu W.Q."/>
            <person name="Ren C.Q."/>
            <person name="Zhang X.Y."/>
            <person name="Comes H.P."/>
            <person name="Liu X.H."/>
            <person name="Li Y.G."/>
            <person name="Kettle C.J."/>
            <person name="Jalonen R."/>
            <person name="Gaisberger H."/>
            <person name="Ma Y.Z."/>
            <person name="Qiu Y.X."/>
        </authorList>
    </citation>
    <scope>NUCLEOTIDE SEQUENCE [LARGE SCALE GENOMIC DNA]</scope>
    <source>
        <strain evidence="1">Hangzhou</strain>
    </source>
</reference>
<dbReference type="GO" id="GO:0005737">
    <property type="term" value="C:cytoplasm"/>
    <property type="evidence" value="ECO:0007669"/>
    <property type="project" value="TreeGrafter"/>
</dbReference>
<evidence type="ECO:0000313" key="1">
    <source>
        <dbReference type="EMBL" id="KAK9284535.1"/>
    </source>
</evidence>
<dbReference type="FunFam" id="2.130.10.10:FF:002568">
    <property type="entry name" value="Syntaxin-binding protein 5 isoform A"/>
    <property type="match status" value="1"/>
</dbReference>
<proteinExistence type="predicted"/>
<dbReference type="GO" id="GO:0019905">
    <property type="term" value="F:syntaxin binding"/>
    <property type="evidence" value="ECO:0007669"/>
    <property type="project" value="TreeGrafter"/>
</dbReference>
<keyword evidence="2" id="KW-1185">Reference proteome</keyword>
<evidence type="ECO:0000313" key="2">
    <source>
        <dbReference type="Proteomes" id="UP001415857"/>
    </source>
</evidence>
<dbReference type="GO" id="GO:0006893">
    <property type="term" value="P:Golgi to plasma membrane transport"/>
    <property type="evidence" value="ECO:0007669"/>
    <property type="project" value="TreeGrafter"/>
</dbReference>
<organism evidence="1 2">
    <name type="scientific">Liquidambar formosana</name>
    <name type="common">Formosan gum</name>
    <dbReference type="NCBI Taxonomy" id="63359"/>
    <lineage>
        <taxon>Eukaryota</taxon>
        <taxon>Viridiplantae</taxon>
        <taxon>Streptophyta</taxon>
        <taxon>Embryophyta</taxon>
        <taxon>Tracheophyta</taxon>
        <taxon>Spermatophyta</taxon>
        <taxon>Magnoliopsida</taxon>
        <taxon>eudicotyledons</taxon>
        <taxon>Gunneridae</taxon>
        <taxon>Pentapetalae</taxon>
        <taxon>Saxifragales</taxon>
        <taxon>Altingiaceae</taxon>
        <taxon>Liquidambar</taxon>
    </lineage>
</organism>
<dbReference type="SUPFAM" id="SSF50978">
    <property type="entry name" value="WD40 repeat-like"/>
    <property type="match status" value="1"/>
</dbReference>
<dbReference type="InterPro" id="IPR015943">
    <property type="entry name" value="WD40/YVTN_repeat-like_dom_sf"/>
</dbReference>
<comment type="caution">
    <text evidence="1">The sequence shown here is derived from an EMBL/GenBank/DDBJ whole genome shotgun (WGS) entry which is preliminary data.</text>
</comment>
<dbReference type="GO" id="GO:0005886">
    <property type="term" value="C:plasma membrane"/>
    <property type="evidence" value="ECO:0007669"/>
    <property type="project" value="TreeGrafter"/>
</dbReference>
<dbReference type="Gene3D" id="2.130.10.10">
    <property type="entry name" value="YVTN repeat-like/Quinoprotein amine dehydrogenase"/>
    <property type="match status" value="1"/>
</dbReference>
<dbReference type="Proteomes" id="UP001415857">
    <property type="component" value="Unassembled WGS sequence"/>
</dbReference>
<dbReference type="InterPro" id="IPR036322">
    <property type="entry name" value="WD40_repeat_dom_sf"/>
</dbReference>
<dbReference type="GO" id="GO:0005096">
    <property type="term" value="F:GTPase activator activity"/>
    <property type="evidence" value="ECO:0007669"/>
    <property type="project" value="TreeGrafter"/>
</dbReference>
<name>A0AAP0RTI4_LIQFO</name>
<accession>A0AAP0RTI4</accession>
<dbReference type="GO" id="GO:0045159">
    <property type="term" value="F:myosin II binding"/>
    <property type="evidence" value="ECO:0007669"/>
    <property type="project" value="TreeGrafter"/>
</dbReference>
<protein>
    <submittedName>
        <fullName evidence="1">Uncharacterized protein</fullName>
    </submittedName>
</protein>
<dbReference type="PANTHER" id="PTHR10241">
    <property type="entry name" value="LETHAL 2 GIANT LARVAE PROTEIN"/>
    <property type="match status" value="1"/>
</dbReference>
<dbReference type="EMBL" id="JBBPBK010000005">
    <property type="protein sequence ID" value="KAK9284535.1"/>
    <property type="molecule type" value="Genomic_DNA"/>
</dbReference>
<sequence>MFVKKLVEKASKKPGGNSDGLKPNDVNPRLVFHYGIPAGSVLLAYDSIQKILAISTKDGRIKLLGKDNAQALLESNEMVSSKFLQFIENQGTLLNVTAKNHIEVWDINRKLLSYVHVFKEEITSFTVMQHSLYMYVGDSVGNISVLKLDEERHIVQMKYTIPFSASHGNSTEAAGDIAVMHILPQPMAESKR</sequence>
<gene>
    <name evidence="1" type="ORF">L1049_023710</name>
</gene>
<dbReference type="AlphaFoldDB" id="A0AAP0RTI4"/>
<dbReference type="GO" id="GO:0006887">
    <property type="term" value="P:exocytosis"/>
    <property type="evidence" value="ECO:0007669"/>
    <property type="project" value="TreeGrafter"/>
</dbReference>